<feature type="domain" description="DnaB/C C-terminal" evidence="3">
    <location>
        <begin position="345"/>
        <end position="406"/>
    </location>
</feature>
<sequence>MPKIKHRRRQGYSTVSNTPYDDRRLQLESMGVFQLLWHLPDDWSFNEIDIVQRSASGRTKLRKALDELERFGYLKRSRLRNEKGQLTAGDWVLDDLGTLGDNSVLAKKKRMERKKPRKHQVKFYSWVQKPMFCFVTLAYFSPKTYVTFSNIGVFYRKPMSRFPMLDNVLLLITHSTNYSVSSKYAASKAAQTDEQILAKNRSEHSLDDPKDISQAYNLWNDIWGKPSLFVEKQISQWVNEFGIDVVAHAFNYAKWKVEQASAAGSYLAKVFDNYRQNNVQTASQAAEADAMNLHRSKLSQRAKQSDSTTTPSKGKSSRKDDLKNLIKDEPEAICYRAARLAKINLSGADQQALNEFVRRLGPKLVLNAIEVAKQETRYQYPSWGFLRSILRRYEAQGIKTVEDVKSDDSNMPSKGNSKRYKRHKPIKEPMPEWSRKSKEELYKKADPEAIRKLKERIANRNKGRKKASG</sequence>
<feature type="compositionally biased region" description="Polar residues" evidence="2">
    <location>
        <begin position="301"/>
        <end position="314"/>
    </location>
</feature>
<feature type="region of interest" description="Disordered" evidence="2">
    <location>
        <begin position="404"/>
        <end position="447"/>
    </location>
</feature>
<evidence type="ECO:0000259" key="3">
    <source>
        <dbReference type="Pfam" id="PF07261"/>
    </source>
</evidence>
<feature type="domain" description="DnaB/C C-terminal" evidence="3">
    <location>
        <begin position="218"/>
        <end position="287"/>
    </location>
</feature>
<proteinExistence type="inferred from homology"/>
<evidence type="ECO:0000313" key="5">
    <source>
        <dbReference type="Proteomes" id="UP000235484"/>
    </source>
</evidence>
<dbReference type="RefSeq" id="WP_102815923.1">
    <property type="nucleotide sequence ID" value="NZ_LN887529.1"/>
</dbReference>
<evidence type="ECO:0000313" key="4">
    <source>
        <dbReference type="EMBL" id="CUR40270.1"/>
    </source>
</evidence>
<dbReference type="InterPro" id="IPR034829">
    <property type="entry name" value="DnaD-like_sf"/>
</dbReference>
<feature type="compositionally biased region" description="Basic and acidic residues" evidence="2">
    <location>
        <begin position="426"/>
        <end position="447"/>
    </location>
</feature>
<gene>
    <name evidence="4" type="ORF">LRLP16767_LR202_00328</name>
</gene>
<dbReference type="PANTHER" id="PTHR37293:SF9">
    <property type="entry name" value="PHI ETA ORF 22-LIKE PROTEIN"/>
    <property type="match status" value="1"/>
</dbReference>
<name>A0A0U5JVT2_LIMRT</name>
<evidence type="ECO:0000256" key="2">
    <source>
        <dbReference type="SAM" id="MobiDB-lite"/>
    </source>
</evidence>
<dbReference type="Pfam" id="PF07261">
    <property type="entry name" value="DnaB_2"/>
    <property type="match status" value="2"/>
</dbReference>
<accession>A0A0U5JVT2</accession>
<evidence type="ECO:0000256" key="1">
    <source>
        <dbReference type="ARBA" id="ARBA00093462"/>
    </source>
</evidence>
<protein>
    <submittedName>
        <fullName evidence="4">Phage replication protein</fullName>
    </submittedName>
</protein>
<dbReference type="Proteomes" id="UP000235484">
    <property type="component" value="Unassembled WGS sequence"/>
</dbReference>
<dbReference type="InterPro" id="IPR053162">
    <property type="entry name" value="DnaD"/>
</dbReference>
<dbReference type="AlphaFoldDB" id="A0A0U5JVT2"/>
<comment type="similarity">
    <text evidence="1">Belongs to the DnaB/DnaD family.</text>
</comment>
<dbReference type="EMBL" id="LN887529">
    <property type="protein sequence ID" value="CUR40270.1"/>
    <property type="molecule type" value="Genomic_DNA"/>
</dbReference>
<dbReference type="NCBIfam" id="TIGR01446">
    <property type="entry name" value="DnaD_dom"/>
    <property type="match status" value="1"/>
</dbReference>
<dbReference type="InterPro" id="IPR006343">
    <property type="entry name" value="DnaB/C_C"/>
</dbReference>
<organism evidence="4 5">
    <name type="scientific">Limosilactobacillus reuteri</name>
    <name type="common">Lactobacillus reuteri</name>
    <dbReference type="NCBI Taxonomy" id="1598"/>
    <lineage>
        <taxon>Bacteria</taxon>
        <taxon>Bacillati</taxon>
        <taxon>Bacillota</taxon>
        <taxon>Bacilli</taxon>
        <taxon>Lactobacillales</taxon>
        <taxon>Lactobacillaceae</taxon>
        <taxon>Limosilactobacillus</taxon>
    </lineage>
</organism>
<feature type="compositionally biased region" description="Basic residues" evidence="2">
    <location>
        <begin position="416"/>
        <end position="425"/>
    </location>
</feature>
<reference evidence="5" key="1">
    <citation type="submission" date="2015-10" db="EMBL/GenBank/DDBJ databases">
        <authorList>
            <person name="Crossman L.C."/>
        </authorList>
    </citation>
    <scope>NUCLEOTIDE SEQUENCE [LARGE SCALE GENOMIC DNA]</scope>
    <source>
        <strain evidence="5">20-2</strain>
    </source>
</reference>
<dbReference type="PANTHER" id="PTHR37293">
    <property type="entry name" value="PHAGE REPLICATION PROTEIN-RELATED"/>
    <property type="match status" value="1"/>
</dbReference>
<dbReference type="Gene3D" id="1.10.10.630">
    <property type="entry name" value="DnaD domain-like"/>
    <property type="match status" value="2"/>
</dbReference>
<feature type="region of interest" description="Disordered" evidence="2">
    <location>
        <begin position="296"/>
        <end position="322"/>
    </location>
</feature>